<sequence>MWKKNVKDRIDELINKGKNSNNYAIFDCDNTILMNDIQFALIHYVLKFKKYRTTPEVLKSFLYKHFPNEDNVLSKFMEIFERAYNSEYVSDTYLEFLANIEELVEYLFFKYDHFDITMIFFYDMSEEELRALIQKAIDYHNTVEFGHENWIYEDNISSYKTGLSIAKEMEELIKEFCENNIDVYVISGSPRIQVEEALKPLKPYIKEIYGKELEIIDGKITGEIKEGTIETYYEGKVEIIDKFLYNKYNKGPIFVAGDSMGDYHMLTRYEDTEISLLIDRNRTGKFSELLEANDDRYLSQTVDETIGRFIDAEKSITF</sequence>
<dbReference type="Pfam" id="PF12710">
    <property type="entry name" value="HAD"/>
    <property type="match status" value="1"/>
</dbReference>
<dbReference type="EC" id="3.1.3.3" evidence="3"/>
<comment type="pathway">
    <text evidence="2">Amino-acid biosynthesis; L-serine biosynthesis; L-serine from 3-phospho-D-glycerate: step 3/3.</text>
</comment>
<keyword evidence="12" id="KW-1185">Reference proteome</keyword>
<evidence type="ECO:0000256" key="1">
    <source>
        <dbReference type="ARBA" id="ARBA00001946"/>
    </source>
</evidence>
<dbReference type="GO" id="GO:0005737">
    <property type="term" value="C:cytoplasm"/>
    <property type="evidence" value="ECO:0007669"/>
    <property type="project" value="TreeGrafter"/>
</dbReference>
<name>A0A7Z0PF66_9FUSO</name>
<dbReference type="SUPFAM" id="SSF56784">
    <property type="entry name" value="HAD-like"/>
    <property type="match status" value="1"/>
</dbReference>
<dbReference type="GO" id="GO:0000287">
    <property type="term" value="F:magnesium ion binding"/>
    <property type="evidence" value="ECO:0007669"/>
    <property type="project" value="TreeGrafter"/>
</dbReference>
<evidence type="ECO:0000313" key="11">
    <source>
        <dbReference type="EMBL" id="NYV28153.1"/>
    </source>
</evidence>
<dbReference type="InterPro" id="IPR023214">
    <property type="entry name" value="HAD_sf"/>
</dbReference>
<evidence type="ECO:0000256" key="2">
    <source>
        <dbReference type="ARBA" id="ARBA00005135"/>
    </source>
</evidence>
<gene>
    <name evidence="11" type="ORF">HP397_04955</name>
</gene>
<evidence type="ECO:0000256" key="8">
    <source>
        <dbReference type="ARBA" id="ARBA00023299"/>
    </source>
</evidence>
<dbReference type="RefSeq" id="WP_067323002.1">
    <property type="nucleotide sequence ID" value="NZ_CBCRWS010000045.1"/>
</dbReference>
<proteinExistence type="predicted"/>
<evidence type="ECO:0000256" key="4">
    <source>
        <dbReference type="ARBA" id="ARBA00022605"/>
    </source>
</evidence>
<dbReference type="InterPro" id="IPR050582">
    <property type="entry name" value="HAD-like_SerB"/>
</dbReference>
<keyword evidence="6 11" id="KW-0378">Hydrolase</keyword>
<dbReference type="Proteomes" id="UP000526184">
    <property type="component" value="Unassembled WGS sequence"/>
</dbReference>
<protein>
    <recommendedName>
        <fullName evidence="3">phosphoserine phosphatase</fullName>
        <ecNumber evidence="3">3.1.3.3</ecNumber>
    </recommendedName>
</protein>
<comment type="catalytic activity">
    <reaction evidence="10">
        <text>O-phospho-D-serine + H2O = D-serine + phosphate</text>
        <dbReference type="Rhea" id="RHEA:24873"/>
        <dbReference type="ChEBI" id="CHEBI:15377"/>
        <dbReference type="ChEBI" id="CHEBI:35247"/>
        <dbReference type="ChEBI" id="CHEBI:43474"/>
        <dbReference type="ChEBI" id="CHEBI:58680"/>
        <dbReference type="EC" id="3.1.3.3"/>
    </reaction>
</comment>
<keyword evidence="5" id="KW-0479">Metal-binding</keyword>
<reference evidence="11 12" key="1">
    <citation type="submission" date="2020-05" db="EMBL/GenBank/DDBJ databases">
        <title>Streptobacillus felis strain LHL191014123.</title>
        <authorList>
            <person name="Fawzy A."/>
            <person name="Rau J."/>
            <person name="Risse K."/>
            <person name="Schauerte N."/>
            <person name="Geiger C."/>
            <person name="Blom J."/>
            <person name="Imirzalioglu C."/>
            <person name="Falgenhauer J."/>
            <person name="Bach A."/>
            <person name="Herden C."/>
            <person name="Eisenberg T."/>
        </authorList>
    </citation>
    <scope>NUCLEOTIDE SEQUENCE [LARGE SCALE GENOMIC DNA]</scope>
    <source>
        <strain evidence="11 12">LHL191014123</strain>
    </source>
</reference>
<dbReference type="OrthoDB" id="1633110at2"/>
<keyword evidence="8" id="KW-0718">Serine biosynthesis</keyword>
<comment type="caution">
    <text evidence="11">The sequence shown here is derived from an EMBL/GenBank/DDBJ whole genome shotgun (WGS) entry which is preliminary data.</text>
</comment>
<dbReference type="GO" id="GO:0006564">
    <property type="term" value="P:L-serine biosynthetic process"/>
    <property type="evidence" value="ECO:0007669"/>
    <property type="project" value="UniProtKB-KW"/>
</dbReference>
<evidence type="ECO:0000256" key="9">
    <source>
        <dbReference type="ARBA" id="ARBA00048138"/>
    </source>
</evidence>
<evidence type="ECO:0000256" key="10">
    <source>
        <dbReference type="ARBA" id="ARBA00048523"/>
    </source>
</evidence>
<organism evidence="11 12">
    <name type="scientific">Streptobacillus felis</name>
    <dbReference type="NCBI Taxonomy" id="1384509"/>
    <lineage>
        <taxon>Bacteria</taxon>
        <taxon>Fusobacteriati</taxon>
        <taxon>Fusobacteriota</taxon>
        <taxon>Fusobacteriia</taxon>
        <taxon>Fusobacteriales</taxon>
        <taxon>Leptotrichiaceae</taxon>
        <taxon>Streptobacillus</taxon>
    </lineage>
</organism>
<comment type="cofactor">
    <cofactor evidence="1">
        <name>Mg(2+)</name>
        <dbReference type="ChEBI" id="CHEBI:18420"/>
    </cofactor>
</comment>
<dbReference type="EMBL" id="JABMKT010000023">
    <property type="protein sequence ID" value="NYV28153.1"/>
    <property type="molecule type" value="Genomic_DNA"/>
</dbReference>
<evidence type="ECO:0000313" key="12">
    <source>
        <dbReference type="Proteomes" id="UP000526184"/>
    </source>
</evidence>
<evidence type="ECO:0000256" key="3">
    <source>
        <dbReference type="ARBA" id="ARBA00012640"/>
    </source>
</evidence>
<dbReference type="NCBIfam" id="TIGR01488">
    <property type="entry name" value="HAD-SF-IB"/>
    <property type="match status" value="1"/>
</dbReference>
<dbReference type="InterPro" id="IPR036412">
    <property type="entry name" value="HAD-like_sf"/>
</dbReference>
<accession>A0A7Z0PF66</accession>
<dbReference type="GO" id="GO:0036424">
    <property type="term" value="F:L-phosphoserine phosphatase activity"/>
    <property type="evidence" value="ECO:0007669"/>
    <property type="project" value="TreeGrafter"/>
</dbReference>
<dbReference type="Gene3D" id="3.40.50.1000">
    <property type="entry name" value="HAD superfamily/HAD-like"/>
    <property type="match status" value="2"/>
</dbReference>
<dbReference type="PANTHER" id="PTHR43344">
    <property type="entry name" value="PHOSPHOSERINE PHOSPHATASE"/>
    <property type="match status" value="1"/>
</dbReference>
<keyword evidence="4" id="KW-0028">Amino-acid biosynthesis</keyword>
<evidence type="ECO:0000256" key="7">
    <source>
        <dbReference type="ARBA" id="ARBA00022842"/>
    </source>
</evidence>
<evidence type="ECO:0000256" key="6">
    <source>
        <dbReference type="ARBA" id="ARBA00022801"/>
    </source>
</evidence>
<dbReference type="PANTHER" id="PTHR43344:SF2">
    <property type="entry name" value="PHOSPHOSERINE PHOSPHATASE"/>
    <property type="match status" value="1"/>
</dbReference>
<dbReference type="AlphaFoldDB" id="A0A7Z0PF66"/>
<comment type="catalytic activity">
    <reaction evidence="9">
        <text>O-phospho-L-serine + H2O = L-serine + phosphate</text>
        <dbReference type="Rhea" id="RHEA:21208"/>
        <dbReference type="ChEBI" id="CHEBI:15377"/>
        <dbReference type="ChEBI" id="CHEBI:33384"/>
        <dbReference type="ChEBI" id="CHEBI:43474"/>
        <dbReference type="ChEBI" id="CHEBI:57524"/>
        <dbReference type="EC" id="3.1.3.3"/>
    </reaction>
</comment>
<evidence type="ECO:0000256" key="5">
    <source>
        <dbReference type="ARBA" id="ARBA00022723"/>
    </source>
</evidence>
<keyword evidence="7" id="KW-0460">Magnesium</keyword>